<comment type="caution">
    <text evidence="1">The sequence shown here is derived from an EMBL/GenBank/DDBJ whole genome shotgun (WGS) entry which is preliminary data.</text>
</comment>
<protein>
    <submittedName>
        <fullName evidence="1">Uncharacterized protein</fullName>
    </submittedName>
</protein>
<proteinExistence type="predicted"/>
<reference evidence="1 2" key="1">
    <citation type="submission" date="2018-05" db="EMBL/GenBank/DDBJ databases">
        <title>Draft genome sequence of Scytalidium lignicola DSM 105466, a ubiquitous saprotrophic fungus.</title>
        <authorList>
            <person name="Buettner E."/>
            <person name="Gebauer A.M."/>
            <person name="Hofrichter M."/>
            <person name="Liers C."/>
            <person name="Kellner H."/>
        </authorList>
    </citation>
    <scope>NUCLEOTIDE SEQUENCE [LARGE SCALE GENOMIC DNA]</scope>
    <source>
        <strain evidence="1 2">DSM 105466</strain>
    </source>
</reference>
<organism evidence="1 2">
    <name type="scientific">Scytalidium lignicola</name>
    <name type="common">Hyphomycete</name>
    <dbReference type="NCBI Taxonomy" id="5539"/>
    <lineage>
        <taxon>Eukaryota</taxon>
        <taxon>Fungi</taxon>
        <taxon>Dikarya</taxon>
        <taxon>Ascomycota</taxon>
        <taxon>Pezizomycotina</taxon>
        <taxon>Leotiomycetes</taxon>
        <taxon>Leotiomycetes incertae sedis</taxon>
        <taxon>Scytalidium</taxon>
    </lineage>
</organism>
<sequence length="152" mass="16918">MANKFQAERQLTGNTILATGGTAFGWITICASHRRTVQAIPVILPSWGARSAGHGQQTGWARWASSDPHQRNGREWPVGLPTTTGNKQSAVHGHIQEHKHFQEAIAAGRLGLNLPTSAACMTIQRRQRQIVEFQLYVKLIAIRVPLVLRNRW</sequence>
<feature type="non-terminal residue" evidence="1">
    <location>
        <position position="1"/>
    </location>
</feature>
<dbReference type="AlphaFoldDB" id="A0A3E2GX84"/>
<evidence type="ECO:0000313" key="2">
    <source>
        <dbReference type="Proteomes" id="UP000258309"/>
    </source>
</evidence>
<dbReference type="Proteomes" id="UP000258309">
    <property type="component" value="Unassembled WGS sequence"/>
</dbReference>
<feature type="non-terminal residue" evidence="1">
    <location>
        <position position="152"/>
    </location>
</feature>
<dbReference type="EMBL" id="NCSJ02000339">
    <property type="protein sequence ID" value="RFU25363.1"/>
    <property type="molecule type" value="Genomic_DNA"/>
</dbReference>
<keyword evidence="2" id="KW-1185">Reference proteome</keyword>
<accession>A0A3E2GX84</accession>
<evidence type="ECO:0000313" key="1">
    <source>
        <dbReference type="EMBL" id="RFU25363.1"/>
    </source>
</evidence>
<gene>
    <name evidence="1" type="ORF">B7463_g10979</name>
</gene>
<name>A0A3E2GX84_SCYLI</name>